<evidence type="ECO:0008006" key="4">
    <source>
        <dbReference type="Google" id="ProtNLM"/>
    </source>
</evidence>
<protein>
    <recommendedName>
        <fullName evidence="4">DUF4129 domain-containing protein</fullName>
    </recommendedName>
</protein>
<comment type="caution">
    <text evidence="2">The sequence shown here is derived from an EMBL/GenBank/DDBJ whole genome shotgun (WGS) entry which is preliminary data.</text>
</comment>
<evidence type="ECO:0000313" key="3">
    <source>
        <dbReference type="Proteomes" id="UP001172082"/>
    </source>
</evidence>
<name>A0ABT8KPG5_9BACT</name>
<proteinExistence type="predicted"/>
<organism evidence="2 3">
    <name type="scientific">Splendidivirga corallicola</name>
    <dbReference type="NCBI Taxonomy" id="3051826"/>
    <lineage>
        <taxon>Bacteria</taxon>
        <taxon>Pseudomonadati</taxon>
        <taxon>Bacteroidota</taxon>
        <taxon>Cytophagia</taxon>
        <taxon>Cytophagales</taxon>
        <taxon>Splendidivirgaceae</taxon>
        <taxon>Splendidivirga</taxon>
    </lineage>
</organism>
<evidence type="ECO:0000256" key="1">
    <source>
        <dbReference type="SAM" id="Phobius"/>
    </source>
</evidence>
<dbReference type="EMBL" id="JAUJEA010000005">
    <property type="protein sequence ID" value="MDN5202601.1"/>
    <property type="molecule type" value="Genomic_DNA"/>
</dbReference>
<evidence type="ECO:0000313" key="2">
    <source>
        <dbReference type="EMBL" id="MDN5202601.1"/>
    </source>
</evidence>
<reference evidence="2" key="1">
    <citation type="submission" date="2023-06" db="EMBL/GenBank/DDBJ databases">
        <title>Genomic of Parafulvivirga corallium.</title>
        <authorList>
            <person name="Wang G."/>
        </authorList>
    </citation>
    <scope>NUCLEOTIDE SEQUENCE</scope>
    <source>
        <strain evidence="2">BMA10</strain>
    </source>
</reference>
<keyword evidence="1" id="KW-0812">Transmembrane</keyword>
<keyword evidence="1" id="KW-0472">Membrane</keyword>
<keyword evidence="1" id="KW-1133">Transmembrane helix</keyword>
<accession>A0ABT8KPG5</accession>
<gene>
    <name evidence="2" type="ORF">QQ008_14530</name>
</gene>
<feature type="transmembrane region" description="Helical" evidence="1">
    <location>
        <begin position="156"/>
        <end position="177"/>
    </location>
</feature>
<dbReference type="Proteomes" id="UP001172082">
    <property type="component" value="Unassembled WGS sequence"/>
</dbReference>
<sequence>MHRIVPAIFILIYFIHIPGSKAQSIKPQGGFLQDSMKVGEEVTYTLSIKYPRELNVIFPDSLYNFSPFEFSKKAFFNTSSDSLFSYDSAVYTLSSFEIDKVQSLALPVFLLDKGDSAILAAEMDSIFLQELISQMPDSVALKENTGYRAVGFQFNYPYFIIGIVILAVLCLLVLLIFGKTIRKKIKIYRLKQSHKKFVTLFNNLLSGAQISATTAESILIAWKKYMEGLERVPYTKLTTKEIIKRQPNDQLSVILKTIDRSIYGHGNLNEIDPSFAELKDFADDSLMKKMEEINNG</sequence>
<keyword evidence="3" id="KW-1185">Reference proteome</keyword>
<dbReference type="RefSeq" id="WP_346752625.1">
    <property type="nucleotide sequence ID" value="NZ_JAUJEA010000005.1"/>
</dbReference>